<keyword evidence="1" id="KW-1133">Transmembrane helix</keyword>
<organism evidence="4 5">
    <name type="scientific">Hericium alpestre</name>
    <dbReference type="NCBI Taxonomy" id="135208"/>
    <lineage>
        <taxon>Eukaryota</taxon>
        <taxon>Fungi</taxon>
        <taxon>Dikarya</taxon>
        <taxon>Basidiomycota</taxon>
        <taxon>Agaricomycotina</taxon>
        <taxon>Agaricomycetes</taxon>
        <taxon>Russulales</taxon>
        <taxon>Hericiaceae</taxon>
        <taxon>Hericium</taxon>
    </lineage>
</organism>
<evidence type="ECO:0000256" key="1">
    <source>
        <dbReference type="SAM" id="Phobius"/>
    </source>
</evidence>
<keyword evidence="1" id="KW-0472">Membrane</keyword>
<dbReference type="PANTHER" id="PTHR13018:SF5">
    <property type="entry name" value="RE44586P"/>
    <property type="match status" value="1"/>
</dbReference>
<feature type="transmembrane region" description="Helical" evidence="1">
    <location>
        <begin position="116"/>
        <end position="140"/>
    </location>
</feature>
<reference evidence="4 5" key="1">
    <citation type="submission" date="2019-02" db="EMBL/GenBank/DDBJ databases">
        <title>Genome sequencing of the rare red list fungi Hericium alpestre (H. flagellum).</title>
        <authorList>
            <person name="Buettner E."/>
            <person name="Kellner H."/>
        </authorList>
    </citation>
    <scope>NUCLEOTIDE SEQUENCE [LARGE SCALE GENOMIC DNA]</scope>
    <source>
        <strain evidence="4 5">DSM 108284</strain>
    </source>
</reference>
<dbReference type="EMBL" id="SFCI01000207">
    <property type="protein sequence ID" value="TFY81483.1"/>
    <property type="molecule type" value="Genomic_DNA"/>
</dbReference>
<dbReference type="InterPro" id="IPR027815">
    <property type="entry name" value="CSC1/OSCA1-like_cyt"/>
</dbReference>
<feature type="domain" description="CSC1/OSCA1-like N-terminal transmembrane" evidence="2">
    <location>
        <begin position="90"/>
        <end position="207"/>
    </location>
</feature>
<protein>
    <recommendedName>
        <fullName evidence="6">CSC1/OSCA1-like cytosolic domain-containing protein</fullName>
    </recommendedName>
</protein>
<evidence type="ECO:0008006" key="6">
    <source>
        <dbReference type="Google" id="ProtNLM"/>
    </source>
</evidence>
<dbReference type="GO" id="GO:0005886">
    <property type="term" value="C:plasma membrane"/>
    <property type="evidence" value="ECO:0007669"/>
    <property type="project" value="TreeGrafter"/>
</dbReference>
<feature type="transmembrane region" description="Helical" evidence="1">
    <location>
        <begin position="186"/>
        <end position="206"/>
    </location>
</feature>
<comment type="caution">
    <text evidence="4">The sequence shown here is derived from an EMBL/GenBank/DDBJ whole genome shotgun (WGS) entry which is preliminary data.</text>
</comment>
<dbReference type="PANTHER" id="PTHR13018">
    <property type="entry name" value="PROBABLE MEMBRANE PROTEIN DUF221-RELATED"/>
    <property type="match status" value="1"/>
</dbReference>
<dbReference type="GO" id="GO:0005227">
    <property type="term" value="F:calcium-activated cation channel activity"/>
    <property type="evidence" value="ECO:0007669"/>
    <property type="project" value="InterPro"/>
</dbReference>
<dbReference type="Pfam" id="PF13967">
    <property type="entry name" value="RSN1_TM"/>
    <property type="match status" value="1"/>
</dbReference>
<keyword evidence="1" id="KW-0812">Transmembrane</keyword>
<proteinExistence type="predicted"/>
<dbReference type="InterPro" id="IPR045122">
    <property type="entry name" value="Csc1-like"/>
</dbReference>
<dbReference type="Proteomes" id="UP000298061">
    <property type="component" value="Unassembled WGS sequence"/>
</dbReference>
<dbReference type="STRING" id="135208.A0A4Z0A573"/>
<feature type="domain" description="CSC1/OSCA1-like cytosolic" evidence="3">
    <location>
        <begin position="229"/>
        <end position="415"/>
    </location>
</feature>
<gene>
    <name evidence="4" type="ORF">EWM64_g2525</name>
</gene>
<sequence length="438" mass="49421">VAHPDAATDDRLPAVDVVERIHKWRLGRAGRPAPRLTPDHEVRRAVVYDAGNVVDCDRVDVVSPVLLLSEQMADLLRSQDDAQRAGFSPSEAHAHQAFFGWILPTIRTSEYAVLQIVGLDAAVMSFYLFSVCSVFAATILMPINLKNNIGIGDETGEDDDWKHLDPGAIPPKERDWLDLISDANSYLSLHLLFTYLFTLLALRFIYKNYKRFVRVRQLFSLELVHSIAARTVMVSELPPQLRSERTLAEHFEGMNMTVESVSVCREVGGMKDLLDRRTKALLDLENAWVQYVGNPSTVESYDPSDHAMFGEGDASLSESQPTRVVVPHRKRPTLRPGWFRGKVDALEYLEGKFQEADELVRRRRAAGKFKAMDVAFVTFEKMSSAQIAAQTVHGPAPFQVETCLAPEPRDIVWQNMTYSVNQLRARECLVLISTFLFF</sequence>
<evidence type="ECO:0000313" key="4">
    <source>
        <dbReference type="EMBL" id="TFY81483.1"/>
    </source>
</evidence>
<evidence type="ECO:0000259" key="3">
    <source>
        <dbReference type="Pfam" id="PF14703"/>
    </source>
</evidence>
<dbReference type="OrthoDB" id="1689567at2759"/>
<keyword evidence="5" id="KW-1185">Reference proteome</keyword>
<accession>A0A4Z0A573</accession>
<feature type="non-terminal residue" evidence="4">
    <location>
        <position position="1"/>
    </location>
</feature>
<name>A0A4Z0A573_9AGAM</name>
<dbReference type="AlphaFoldDB" id="A0A4Z0A573"/>
<dbReference type="InterPro" id="IPR032880">
    <property type="entry name" value="CSC1/OSCA1-like_N"/>
</dbReference>
<evidence type="ECO:0000313" key="5">
    <source>
        <dbReference type="Proteomes" id="UP000298061"/>
    </source>
</evidence>
<evidence type="ECO:0000259" key="2">
    <source>
        <dbReference type="Pfam" id="PF13967"/>
    </source>
</evidence>
<dbReference type="Pfam" id="PF14703">
    <property type="entry name" value="PHM7_cyt"/>
    <property type="match status" value="1"/>
</dbReference>